<accession>A0A1M4ZWA0</accession>
<dbReference type="Proteomes" id="UP000184476">
    <property type="component" value="Unassembled WGS sequence"/>
</dbReference>
<gene>
    <name evidence="2" type="ORF">SAMN05444392_11111</name>
</gene>
<organism evidence="2 3">
    <name type="scientific">Seinonella peptonophila</name>
    <dbReference type="NCBI Taxonomy" id="112248"/>
    <lineage>
        <taxon>Bacteria</taxon>
        <taxon>Bacillati</taxon>
        <taxon>Bacillota</taxon>
        <taxon>Bacilli</taxon>
        <taxon>Bacillales</taxon>
        <taxon>Thermoactinomycetaceae</taxon>
        <taxon>Seinonella</taxon>
    </lineage>
</organism>
<dbReference type="STRING" id="112248.SAMN05444392_11111"/>
<dbReference type="Gene3D" id="1.10.150.130">
    <property type="match status" value="1"/>
</dbReference>
<evidence type="ECO:0000313" key="2">
    <source>
        <dbReference type="EMBL" id="SHF22234.1"/>
    </source>
</evidence>
<evidence type="ECO:0000313" key="3">
    <source>
        <dbReference type="Proteomes" id="UP000184476"/>
    </source>
</evidence>
<dbReference type="GO" id="GO:0003677">
    <property type="term" value="F:DNA binding"/>
    <property type="evidence" value="ECO:0007669"/>
    <property type="project" value="UniProtKB-KW"/>
</dbReference>
<dbReference type="AlphaFoldDB" id="A0A1M4ZWA0"/>
<evidence type="ECO:0000256" key="1">
    <source>
        <dbReference type="ARBA" id="ARBA00023125"/>
    </source>
</evidence>
<keyword evidence="3" id="KW-1185">Reference proteome</keyword>
<proteinExistence type="predicted"/>
<sequence length="107" mass="12721">MADSEELTILQKAFQKHIQLFKKSASRELKWKAGTINLTIRHLKQCFTWLLEQKLIPDNPAKEIKYIPENRLQPKWITEQQERKLFAELRLLLGNPKNMEKSFGNMQ</sequence>
<evidence type="ECO:0008006" key="4">
    <source>
        <dbReference type="Google" id="ProtNLM"/>
    </source>
</evidence>
<reference evidence="2 3" key="1">
    <citation type="submission" date="2016-11" db="EMBL/GenBank/DDBJ databases">
        <authorList>
            <person name="Jaros S."/>
            <person name="Januszkiewicz K."/>
            <person name="Wedrychowicz H."/>
        </authorList>
    </citation>
    <scope>NUCLEOTIDE SEQUENCE [LARGE SCALE GENOMIC DNA]</scope>
    <source>
        <strain evidence="2 3">DSM 44666</strain>
    </source>
</reference>
<dbReference type="InterPro" id="IPR011010">
    <property type="entry name" value="DNA_brk_join_enz"/>
</dbReference>
<keyword evidence="1" id="KW-0238">DNA-binding</keyword>
<dbReference type="EMBL" id="FQVL01000011">
    <property type="protein sequence ID" value="SHF22234.1"/>
    <property type="molecule type" value="Genomic_DNA"/>
</dbReference>
<dbReference type="InterPro" id="IPR010998">
    <property type="entry name" value="Integrase_recombinase_N"/>
</dbReference>
<name>A0A1M4ZWA0_9BACL</name>
<dbReference type="SUPFAM" id="SSF56349">
    <property type="entry name" value="DNA breaking-rejoining enzymes"/>
    <property type="match status" value="1"/>
</dbReference>
<protein>
    <recommendedName>
        <fullName evidence="4">Phage integrase, N-terminal SAM-like domain</fullName>
    </recommendedName>
</protein>